<organism evidence="1 2">
    <name type="scientific">Rubus argutus</name>
    <name type="common">Southern blackberry</name>
    <dbReference type="NCBI Taxonomy" id="59490"/>
    <lineage>
        <taxon>Eukaryota</taxon>
        <taxon>Viridiplantae</taxon>
        <taxon>Streptophyta</taxon>
        <taxon>Embryophyta</taxon>
        <taxon>Tracheophyta</taxon>
        <taxon>Spermatophyta</taxon>
        <taxon>Magnoliopsida</taxon>
        <taxon>eudicotyledons</taxon>
        <taxon>Gunneridae</taxon>
        <taxon>Pentapetalae</taxon>
        <taxon>rosids</taxon>
        <taxon>fabids</taxon>
        <taxon>Rosales</taxon>
        <taxon>Rosaceae</taxon>
        <taxon>Rosoideae</taxon>
        <taxon>Rosoideae incertae sedis</taxon>
        <taxon>Rubus</taxon>
    </lineage>
</organism>
<evidence type="ECO:0000313" key="2">
    <source>
        <dbReference type="Proteomes" id="UP001457282"/>
    </source>
</evidence>
<name>A0AAW1VVI8_RUBAR</name>
<keyword evidence="2" id="KW-1185">Reference proteome</keyword>
<dbReference type="Proteomes" id="UP001457282">
    <property type="component" value="Unassembled WGS sequence"/>
</dbReference>
<gene>
    <name evidence="1" type="ORF">M0R45_035656</name>
</gene>
<sequence length="185" mass="20321">MPSALTHDHITQSAPKATPALHQHQIHITIQLTTIPNLQEQSQKSSPNSFIAAEPSSLSLPFSPLYHLHKFTTSASTPYLSQIITMAILIDLNFTNLLQAYQIQNQIPNPKIRKTETGDEKKKSRRCSFQPPRVRTSVQLHRRRIALGPHLHSQPVSSAPVDTNPVSQAAAAPVAASFPVVVPVP</sequence>
<comment type="caution">
    <text evidence="1">The sequence shown here is derived from an EMBL/GenBank/DDBJ whole genome shotgun (WGS) entry which is preliminary data.</text>
</comment>
<dbReference type="AlphaFoldDB" id="A0AAW1VVI8"/>
<accession>A0AAW1VVI8</accession>
<reference evidence="1 2" key="1">
    <citation type="journal article" date="2023" name="G3 (Bethesda)">
        <title>A chromosome-length genome assembly and annotation of blackberry (Rubus argutus, cv. 'Hillquist').</title>
        <authorList>
            <person name="Bruna T."/>
            <person name="Aryal R."/>
            <person name="Dudchenko O."/>
            <person name="Sargent D.J."/>
            <person name="Mead D."/>
            <person name="Buti M."/>
            <person name="Cavallini A."/>
            <person name="Hytonen T."/>
            <person name="Andres J."/>
            <person name="Pham M."/>
            <person name="Weisz D."/>
            <person name="Mascagni F."/>
            <person name="Usai G."/>
            <person name="Natali L."/>
            <person name="Bassil N."/>
            <person name="Fernandez G.E."/>
            <person name="Lomsadze A."/>
            <person name="Armour M."/>
            <person name="Olukolu B."/>
            <person name="Poorten T."/>
            <person name="Britton C."/>
            <person name="Davik J."/>
            <person name="Ashrafi H."/>
            <person name="Aiden E.L."/>
            <person name="Borodovsky M."/>
            <person name="Worthington M."/>
        </authorList>
    </citation>
    <scope>NUCLEOTIDE SEQUENCE [LARGE SCALE GENOMIC DNA]</scope>
    <source>
        <strain evidence="1">PI 553951</strain>
    </source>
</reference>
<dbReference type="EMBL" id="JBEDUW010000007">
    <property type="protein sequence ID" value="KAK9911765.1"/>
    <property type="molecule type" value="Genomic_DNA"/>
</dbReference>
<evidence type="ECO:0000313" key="1">
    <source>
        <dbReference type="EMBL" id="KAK9911765.1"/>
    </source>
</evidence>
<protein>
    <submittedName>
        <fullName evidence="1">Uncharacterized protein</fullName>
    </submittedName>
</protein>
<proteinExistence type="predicted"/>